<dbReference type="Pfam" id="PF01507">
    <property type="entry name" value="PAPS_reduct"/>
    <property type="match status" value="2"/>
</dbReference>
<dbReference type="Pfam" id="PF11922">
    <property type="entry name" value="DUF3440"/>
    <property type="match status" value="2"/>
</dbReference>
<protein>
    <submittedName>
        <fullName evidence="2">DUF3440 domain-containing protein</fullName>
    </submittedName>
</protein>
<sequence length="407" mass="47777">MKQKNPKIYLGENVLDSAYKRIEWAFDTFQIVCVSFSGGKDSTLLFHLTADVARRKNKRFHVLFMDWEVQFSLTIKHILHMKQLYKDVTEQFWWIALPLMTVSGVSQYQPEWISWARDTDWVRQPPGDAITEPSPLPFWYYGMTFEEFAPAFAKWLSGGRGLITLTGVRADESLNRFRGLISGTKRRYADDFPWTTATLVGSCYTGYPLYDWKVKDVWLYHNKTRAKSNPLYDLMYQAGVPVRLMRICEPFGPEQRQGLWLYHVLEAETWSRVCRRVAGAHSGGIYSAQSDEFYAFRKNFSCPPGHTWRSYAMFLLDSMPETTAEHYRNKIAIYLKWYQTRGYPLDIPDSQDGDTGYKDIPSWRRICKTLIKNDFWCKTLSFSPNKAGNYQRYIKRIQAQRKEWGIL</sequence>
<evidence type="ECO:0000313" key="2">
    <source>
        <dbReference type="EMBL" id="HAG0390763.1"/>
    </source>
</evidence>
<organism evidence="2">
    <name type="scientific">Salmonella enterica</name>
    <name type="common">Salmonella choleraesuis</name>
    <dbReference type="NCBI Taxonomy" id="28901"/>
    <lineage>
        <taxon>Bacteria</taxon>
        <taxon>Pseudomonadati</taxon>
        <taxon>Pseudomonadota</taxon>
        <taxon>Gammaproteobacteria</taxon>
        <taxon>Enterobacterales</taxon>
        <taxon>Enterobacteriaceae</taxon>
        <taxon>Salmonella</taxon>
    </lineage>
</organism>
<dbReference type="CDD" id="cd23947">
    <property type="entry name" value="PAPS_reductase-like_YbdN"/>
    <property type="match status" value="1"/>
</dbReference>
<dbReference type="InterPro" id="IPR002500">
    <property type="entry name" value="PAPS_reduct_dom"/>
</dbReference>
<dbReference type="GO" id="GO:0071453">
    <property type="term" value="P:cellular response to oxygen levels"/>
    <property type="evidence" value="ECO:0007669"/>
    <property type="project" value="TreeGrafter"/>
</dbReference>
<gene>
    <name evidence="2" type="ORF">G8S59_004066</name>
</gene>
<dbReference type="PANTHER" id="PTHR30083:SF0">
    <property type="entry name" value="3'-PHOSPHOADENOSINE 5'-PHOSPHOSULFATE SULFOTRANSFERASE (PAPS REDUCTASE)_FAD SYNTHETASE"/>
    <property type="match status" value="1"/>
</dbReference>
<feature type="domain" description="Phosphoadenosine phosphosulphate reductase" evidence="1">
    <location>
        <begin position="33"/>
        <end position="85"/>
    </location>
</feature>
<dbReference type="SUPFAM" id="SSF52402">
    <property type="entry name" value="Adenine nucleotide alpha hydrolases-like"/>
    <property type="match status" value="1"/>
</dbReference>
<dbReference type="GO" id="GO:0003824">
    <property type="term" value="F:catalytic activity"/>
    <property type="evidence" value="ECO:0007669"/>
    <property type="project" value="InterPro"/>
</dbReference>
<name>A0A757C684_SALER</name>
<reference evidence="2" key="1">
    <citation type="journal article" date="2018" name="Genome Biol.">
        <title>SKESA: strategic k-mer extension for scrupulous assemblies.</title>
        <authorList>
            <person name="Souvorov A."/>
            <person name="Agarwala R."/>
            <person name="Lipman D.J."/>
        </authorList>
    </citation>
    <scope>NUCLEOTIDE SEQUENCE</scope>
    <source>
        <strain evidence="2">MA.CK_97/00011857</strain>
    </source>
</reference>
<dbReference type="PANTHER" id="PTHR30083">
    <property type="entry name" value="TRANSCRIPTIONAL REGULATOR-RELATED"/>
    <property type="match status" value="1"/>
</dbReference>
<feature type="domain" description="Phosphoadenosine phosphosulphate reductase" evidence="1">
    <location>
        <begin position="156"/>
        <end position="236"/>
    </location>
</feature>
<evidence type="ECO:0000259" key="1">
    <source>
        <dbReference type="Pfam" id="PF01507"/>
    </source>
</evidence>
<dbReference type="Gene3D" id="3.40.50.620">
    <property type="entry name" value="HUPs"/>
    <property type="match status" value="1"/>
</dbReference>
<proteinExistence type="predicted"/>
<dbReference type="InterPro" id="IPR021845">
    <property type="entry name" value="DUF3440"/>
</dbReference>
<dbReference type="EMBL" id="DAAXCJ010000012">
    <property type="protein sequence ID" value="HAG0390763.1"/>
    <property type="molecule type" value="Genomic_DNA"/>
</dbReference>
<comment type="caution">
    <text evidence="2">The sequence shown here is derived from an EMBL/GenBank/DDBJ whole genome shotgun (WGS) entry which is preliminary data.</text>
</comment>
<dbReference type="InterPro" id="IPR014729">
    <property type="entry name" value="Rossmann-like_a/b/a_fold"/>
</dbReference>
<accession>A0A757C684</accession>
<dbReference type="AlphaFoldDB" id="A0A757C684"/>
<reference evidence="2" key="2">
    <citation type="submission" date="2020-02" db="EMBL/GenBank/DDBJ databases">
        <authorList>
            <consortium name="NCBI Pathogen Detection Project"/>
        </authorList>
    </citation>
    <scope>NUCLEOTIDE SEQUENCE</scope>
    <source>
        <strain evidence="2">MA.CK_97/00011857</strain>
    </source>
</reference>